<comment type="function">
    <text evidence="3">Component of the exocyst complex.</text>
</comment>
<comment type="caution">
    <text evidence="6">The sequence shown here is derived from an EMBL/GenBank/DDBJ whole genome shotgun (WGS) entry which is preliminary data.</text>
</comment>
<dbReference type="InterPro" id="IPR046364">
    <property type="entry name" value="Exo70_C"/>
</dbReference>
<dbReference type="PANTHER" id="PTHR12542:SF180">
    <property type="entry name" value="EXOCYST SUBUNIT EXO70 FAMILY PROTEIN"/>
    <property type="match status" value="1"/>
</dbReference>
<evidence type="ECO:0000259" key="5">
    <source>
        <dbReference type="Pfam" id="PF03081"/>
    </source>
</evidence>
<dbReference type="Proteomes" id="UP001603857">
    <property type="component" value="Unassembled WGS sequence"/>
</dbReference>
<feature type="transmembrane region" description="Helical" evidence="4">
    <location>
        <begin position="46"/>
        <end position="65"/>
    </location>
</feature>
<protein>
    <recommendedName>
        <fullName evidence="3">Exocyst subunit Exo70 family protein</fullName>
    </recommendedName>
</protein>
<dbReference type="EMBL" id="JBGMDY010000011">
    <property type="protein sequence ID" value="KAL2317426.1"/>
    <property type="molecule type" value="Genomic_DNA"/>
</dbReference>
<evidence type="ECO:0000313" key="7">
    <source>
        <dbReference type="Proteomes" id="UP001603857"/>
    </source>
</evidence>
<dbReference type="InterPro" id="IPR004140">
    <property type="entry name" value="Exo70"/>
</dbReference>
<organism evidence="6 7">
    <name type="scientific">Flemingia macrophylla</name>
    <dbReference type="NCBI Taxonomy" id="520843"/>
    <lineage>
        <taxon>Eukaryota</taxon>
        <taxon>Viridiplantae</taxon>
        <taxon>Streptophyta</taxon>
        <taxon>Embryophyta</taxon>
        <taxon>Tracheophyta</taxon>
        <taxon>Spermatophyta</taxon>
        <taxon>Magnoliopsida</taxon>
        <taxon>eudicotyledons</taxon>
        <taxon>Gunneridae</taxon>
        <taxon>Pentapetalae</taxon>
        <taxon>rosids</taxon>
        <taxon>fabids</taxon>
        <taxon>Fabales</taxon>
        <taxon>Fabaceae</taxon>
        <taxon>Papilionoideae</taxon>
        <taxon>50 kb inversion clade</taxon>
        <taxon>NPAAA clade</taxon>
        <taxon>indigoferoid/millettioid clade</taxon>
        <taxon>Phaseoleae</taxon>
        <taxon>Flemingia</taxon>
    </lineage>
</organism>
<keyword evidence="3" id="KW-0653">Protein transport</keyword>
<dbReference type="GO" id="GO:0006887">
    <property type="term" value="P:exocytosis"/>
    <property type="evidence" value="ECO:0007669"/>
    <property type="project" value="UniProtKB-KW"/>
</dbReference>
<feature type="transmembrane region" description="Helical" evidence="4">
    <location>
        <begin position="77"/>
        <end position="95"/>
    </location>
</feature>
<sequence length="749" mass="85733">MNRERIKSWLQQPKVWRFVCFVLSIIGVILFALSSTFNDLFGQWKWWKIFLYIVFSSTSCLAVLFTKAWPPSASLSLEARVGFLFLMVTSFYSFYFDKLVKVKPDAYSLVSLAAFAIMSVGLSRVIHFGFGVDLLYYFCGLLTVQLMKIKFWLFIVGGSFSCPLFKLCYTPLINNRDIELPVVEEDVGSGSLLSARSRVSQSITSTNNAISPADTSLENEDEALLVIQVDSDSQDSDLGRKWALLQKQLLSSFDEHFSMMSSFKHDERIARDIRFESSEEDKCDDDSIQLQLMDCIKELEKENEMLIPMVCSHVEKYLKAIVDSEQTPVYPDVNLMKDALPSATIRRLQTTVKLMVAAGLGMKSCHVYSNWRREFIEQCLTELGLQLQAFHIGNWVKTCKAAANILFPIEWILCHDVFLGFSEATDVSFTMVCTKLTIPLLSFVDIIVSSWSYLRSQLFSSTIPKMRESLHELTQVFKSFRFSASKVGPLLGREADRVLKRLDILIELENIIYRNTAQATVSGGGVHPITQKVMNYIRELYITTYSKISQAIEEYDFVVPNRGGNSLFSLQIARMTELLESNLQAMSRDYNSALGYVFMMNNLHYIGHEASKLRISLGEDWFQKNTAKVDQNLELYLSSSWNKILDFLKLESYDSQPRVPDTVAESMKDKLKLFNLHFDEICSVQSTWIVSDKKLRERIITSIENVLVMAYGIFIGRFQIFVGNHAFEYIEHGIEDIAYQLSFLFLVNE</sequence>
<evidence type="ECO:0000256" key="1">
    <source>
        <dbReference type="ARBA" id="ARBA00006756"/>
    </source>
</evidence>
<evidence type="ECO:0000256" key="2">
    <source>
        <dbReference type="ARBA" id="ARBA00022448"/>
    </source>
</evidence>
<accession>A0ABD1L1Q1</accession>
<keyword evidence="7" id="KW-1185">Reference proteome</keyword>
<dbReference type="InterPro" id="IPR016159">
    <property type="entry name" value="Cullin_repeat-like_dom_sf"/>
</dbReference>
<dbReference type="Gene3D" id="1.20.1280.170">
    <property type="entry name" value="Exocyst complex component Exo70"/>
    <property type="match status" value="1"/>
</dbReference>
<keyword evidence="4" id="KW-1133">Transmembrane helix</keyword>
<gene>
    <name evidence="6" type="ORF">Fmac_031302</name>
</gene>
<reference evidence="6 7" key="1">
    <citation type="submission" date="2024-08" db="EMBL/GenBank/DDBJ databases">
        <title>Insights into the chromosomal genome structure of Flemingia macrophylla.</title>
        <authorList>
            <person name="Ding Y."/>
            <person name="Zhao Y."/>
            <person name="Bi W."/>
            <person name="Wu M."/>
            <person name="Zhao G."/>
            <person name="Gong Y."/>
            <person name="Li W."/>
            <person name="Zhang P."/>
        </authorList>
    </citation>
    <scope>NUCLEOTIDE SEQUENCE [LARGE SCALE GENOMIC DNA]</scope>
    <source>
        <strain evidence="6">DYQJB</strain>
        <tissue evidence="6">Leaf</tissue>
    </source>
</reference>
<keyword evidence="3" id="KW-0268">Exocytosis</keyword>
<feature type="domain" description="Exocyst complex subunit Exo70 C-terminal" evidence="5">
    <location>
        <begin position="394"/>
        <end position="741"/>
    </location>
</feature>
<evidence type="ECO:0000313" key="6">
    <source>
        <dbReference type="EMBL" id="KAL2317426.1"/>
    </source>
</evidence>
<keyword evidence="4" id="KW-0472">Membrane</keyword>
<dbReference type="SUPFAM" id="SSF74788">
    <property type="entry name" value="Cullin repeat-like"/>
    <property type="match status" value="1"/>
</dbReference>
<keyword evidence="2 3" id="KW-0813">Transport</keyword>
<proteinExistence type="inferred from homology"/>
<dbReference type="AlphaFoldDB" id="A0ABD1L1Q1"/>
<name>A0ABD1L1Q1_9FABA</name>
<evidence type="ECO:0000256" key="4">
    <source>
        <dbReference type="SAM" id="Phobius"/>
    </source>
</evidence>
<feature type="transmembrane region" description="Helical" evidence="4">
    <location>
        <begin position="134"/>
        <end position="155"/>
    </location>
</feature>
<feature type="transmembrane region" description="Helical" evidence="4">
    <location>
        <begin position="107"/>
        <end position="127"/>
    </location>
</feature>
<comment type="similarity">
    <text evidence="1 3">Belongs to the EXO70 family.</text>
</comment>
<feature type="transmembrane region" description="Helical" evidence="4">
    <location>
        <begin position="15"/>
        <end position="34"/>
    </location>
</feature>
<dbReference type="PANTHER" id="PTHR12542">
    <property type="entry name" value="EXOCYST COMPLEX PROTEIN EXO70"/>
    <property type="match status" value="1"/>
</dbReference>
<evidence type="ECO:0000256" key="3">
    <source>
        <dbReference type="RuleBase" id="RU365026"/>
    </source>
</evidence>
<keyword evidence="4" id="KW-0812">Transmembrane</keyword>
<dbReference type="Pfam" id="PF03081">
    <property type="entry name" value="Exo70_C"/>
    <property type="match status" value="1"/>
</dbReference>
<dbReference type="GO" id="GO:0015031">
    <property type="term" value="P:protein transport"/>
    <property type="evidence" value="ECO:0007669"/>
    <property type="project" value="UniProtKB-KW"/>
</dbReference>